<feature type="chain" id="PRO_5025606501" description="Secreted protein" evidence="1">
    <location>
        <begin position="32"/>
        <end position="90"/>
    </location>
</feature>
<evidence type="ECO:0000313" key="3">
    <source>
        <dbReference type="Proteomes" id="UP000799779"/>
    </source>
</evidence>
<keyword evidence="3" id="KW-1185">Reference proteome</keyword>
<protein>
    <recommendedName>
        <fullName evidence="4">Secreted protein</fullName>
    </recommendedName>
</protein>
<accession>A0A6A5WEP7</accession>
<name>A0A6A5WEP7_9PLEO</name>
<evidence type="ECO:0000313" key="2">
    <source>
        <dbReference type="EMBL" id="KAF1998611.1"/>
    </source>
</evidence>
<dbReference type="AlphaFoldDB" id="A0A6A5WEP7"/>
<sequence>MSLLARLTSVTLLSFVLTPTPFLFCQQTCRAQKSARGSREVPRSEKSALAKLDRAGGGEVAVKSVKSAPPHYVIRGLAVTFCPTMQAETA</sequence>
<reference evidence="2" key="1">
    <citation type="journal article" date="2020" name="Stud. Mycol.">
        <title>101 Dothideomycetes genomes: a test case for predicting lifestyles and emergence of pathogens.</title>
        <authorList>
            <person name="Haridas S."/>
            <person name="Albert R."/>
            <person name="Binder M."/>
            <person name="Bloem J."/>
            <person name="Labutti K."/>
            <person name="Salamov A."/>
            <person name="Andreopoulos B."/>
            <person name="Baker S."/>
            <person name="Barry K."/>
            <person name="Bills G."/>
            <person name="Bluhm B."/>
            <person name="Cannon C."/>
            <person name="Castanera R."/>
            <person name="Culley D."/>
            <person name="Daum C."/>
            <person name="Ezra D."/>
            <person name="Gonzalez J."/>
            <person name="Henrissat B."/>
            <person name="Kuo A."/>
            <person name="Liang C."/>
            <person name="Lipzen A."/>
            <person name="Lutzoni F."/>
            <person name="Magnuson J."/>
            <person name="Mondo S."/>
            <person name="Nolan M."/>
            <person name="Ohm R."/>
            <person name="Pangilinan J."/>
            <person name="Park H.-J."/>
            <person name="Ramirez L."/>
            <person name="Alfaro M."/>
            <person name="Sun H."/>
            <person name="Tritt A."/>
            <person name="Yoshinaga Y."/>
            <person name="Zwiers L.-H."/>
            <person name="Turgeon B."/>
            <person name="Goodwin S."/>
            <person name="Spatafora J."/>
            <person name="Crous P."/>
            <person name="Grigoriev I."/>
        </authorList>
    </citation>
    <scope>NUCLEOTIDE SEQUENCE</scope>
    <source>
        <strain evidence="2">CBS 123094</strain>
    </source>
</reference>
<evidence type="ECO:0000256" key="1">
    <source>
        <dbReference type="SAM" id="SignalP"/>
    </source>
</evidence>
<proteinExistence type="predicted"/>
<evidence type="ECO:0008006" key="4">
    <source>
        <dbReference type="Google" id="ProtNLM"/>
    </source>
</evidence>
<keyword evidence="1" id="KW-0732">Signal</keyword>
<organism evidence="2 3">
    <name type="scientific">Amniculicola lignicola CBS 123094</name>
    <dbReference type="NCBI Taxonomy" id="1392246"/>
    <lineage>
        <taxon>Eukaryota</taxon>
        <taxon>Fungi</taxon>
        <taxon>Dikarya</taxon>
        <taxon>Ascomycota</taxon>
        <taxon>Pezizomycotina</taxon>
        <taxon>Dothideomycetes</taxon>
        <taxon>Pleosporomycetidae</taxon>
        <taxon>Pleosporales</taxon>
        <taxon>Amniculicolaceae</taxon>
        <taxon>Amniculicola</taxon>
    </lineage>
</organism>
<gene>
    <name evidence="2" type="ORF">P154DRAFT_523889</name>
</gene>
<feature type="signal peptide" evidence="1">
    <location>
        <begin position="1"/>
        <end position="31"/>
    </location>
</feature>
<dbReference type="Proteomes" id="UP000799779">
    <property type="component" value="Unassembled WGS sequence"/>
</dbReference>
<dbReference type="EMBL" id="ML977602">
    <property type="protein sequence ID" value="KAF1998611.1"/>
    <property type="molecule type" value="Genomic_DNA"/>
</dbReference>